<reference evidence="3" key="1">
    <citation type="submission" date="2016-04" db="EMBL/GenBank/DDBJ databases">
        <authorList>
            <person name="Evans L.H."/>
            <person name="Alamgir A."/>
            <person name="Owens N."/>
            <person name="Weber N.D."/>
            <person name="Virtaneva K."/>
            <person name="Barbian K."/>
            <person name="Babar A."/>
            <person name="Rosenke K."/>
        </authorList>
    </citation>
    <scope>NUCLEOTIDE SEQUENCE [LARGE SCALE GENOMIC DNA]</scope>
    <source>
        <strain evidence="3">CBS 101.48</strain>
    </source>
</reference>
<evidence type="ECO:0000256" key="1">
    <source>
        <dbReference type="SAM" id="MobiDB-lite"/>
    </source>
</evidence>
<keyword evidence="2" id="KW-0472">Membrane</keyword>
<protein>
    <submittedName>
        <fullName evidence="3">Uncharacterized protein</fullName>
    </submittedName>
</protein>
<gene>
    <name evidence="3" type="primary">ABSGL_14609.1 scaffold 14663</name>
</gene>
<evidence type="ECO:0000313" key="3">
    <source>
        <dbReference type="EMBL" id="SAM08943.1"/>
    </source>
</evidence>
<feature type="region of interest" description="Disordered" evidence="1">
    <location>
        <begin position="241"/>
        <end position="283"/>
    </location>
</feature>
<dbReference type="Proteomes" id="UP000078561">
    <property type="component" value="Unassembled WGS sequence"/>
</dbReference>
<organism evidence="3">
    <name type="scientific">Absidia glauca</name>
    <name type="common">Pin mould</name>
    <dbReference type="NCBI Taxonomy" id="4829"/>
    <lineage>
        <taxon>Eukaryota</taxon>
        <taxon>Fungi</taxon>
        <taxon>Fungi incertae sedis</taxon>
        <taxon>Mucoromycota</taxon>
        <taxon>Mucoromycotina</taxon>
        <taxon>Mucoromycetes</taxon>
        <taxon>Mucorales</taxon>
        <taxon>Cunninghamellaceae</taxon>
        <taxon>Absidia</taxon>
    </lineage>
</organism>
<accession>A0A163KL63</accession>
<dbReference type="InParanoid" id="A0A163KL63"/>
<keyword evidence="2" id="KW-1133">Transmembrane helix</keyword>
<evidence type="ECO:0000313" key="4">
    <source>
        <dbReference type="Proteomes" id="UP000078561"/>
    </source>
</evidence>
<feature type="region of interest" description="Disordered" evidence="1">
    <location>
        <begin position="204"/>
        <end position="224"/>
    </location>
</feature>
<dbReference type="STRING" id="4829.A0A163KL63"/>
<name>A0A163KL63_ABSGL</name>
<dbReference type="OrthoDB" id="2278929at2759"/>
<dbReference type="AlphaFoldDB" id="A0A163KL63"/>
<proteinExistence type="predicted"/>
<sequence>MFTKTRRHLDQRYTPFLCMESRISILRFFCKASELSQVSLFFINTPLTLSKETLDLYLYFKENLQLHLIKNWTALPCRAGSWAVQVDDSWFPSSPPSFYTTAQKQWVVYGYYLPALMNPTDELSDPESQYPRPFNFSIMRHPSLNEPSSGGRNETTMIHHIDESMHGFPLWAIIVLAITSATLLLLLLMSILWWMYKRPKKDIMEEKTTPPPPTTTPPPAASSWQRRSSILSAAHTAHLGETLQQMIEAPEAPEERRRRQGDQLLQRELEADHETMIRNRVND</sequence>
<keyword evidence="2" id="KW-0812">Transmembrane</keyword>
<dbReference type="EMBL" id="LT554937">
    <property type="protein sequence ID" value="SAM08943.1"/>
    <property type="molecule type" value="Genomic_DNA"/>
</dbReference>
<feature type="transmembrane region" description="Helical" evidence="2">
    <location>
        <begin position="170"/>
        <end position="196"/>
    </location>
</feature>
<keyword evidence="4" id="KW-1185">Reference proteome</keyword>
<evidence type="ECO:0000256" key="2">
    <source>
        <dbReference type="SAM" id="Phobius"/>
    </source>
</evidence>
<feature type="compositionally biased region" description="Pro residues" evidence="1">
    <location>
        <begin position="209"/>
        <end position="220"/>
    </location>
</feature>
<feature type="compositionally biased region" description="Basic and acidic residues" evidence="1">
    <location>
        <begin position="253"/>
        <end position="283"/>
    </location>
</feature>